<keyword evidence="5" id="KW-0614">Plasmid</keyword>
<dbReference type="InterPro" id="IPR007213">
    <property type="entry name" value="Ppm1/Ppm2/Tcmp"/>
</dbReference>
<dbReference type="Pfam" id="PF04072">
    <property type="entry name" value="LCM"/>
    <property type="match status" value="1"/>
</dbReference>
<evidence type="ECO:0000256" key="4">
    <source>
        <dbReference type="RuleBase" id="RU362030"/>
    </source>
</evidence>
<dbReference type="AlphaFoldDB" id="B2JBI0"/>
<dbReference type="InterPro" id="IPR011610">
    <property type="entry name" value="SAM_mthyl_Trfase_ML2640-like"/>
</dbReference>
<dbReference type="InterPro" id="IPR029063">
    <property type="entry name" value="SAM-dependent_MTases_sf"/>
</dbReference>
<protein>
    <recommendedName>
        <fullName evidence="4">S-adenosyl-L-methionine-dependent methyltransferase</fullName>
        <ecNumber evidence="4">2.1.1.-</ecNumber>
    </recommendedName>
</protein>
<dbReference type="OrthoDB" id="9800233at2"/>
<evidence type="ECO:0000313" key="5">
    <source>
        <dbReference type="EMBL" id="ACC85284.1"/>
    </source>
</evidence>
<keyword evidence="2 4" id="KW-0489">Methyltransferase</keyword>
<dbReference type="Proteomes" id="UP000001191">
    <property type="component" value="Plasmid pNPUN02"/>
</dbReference>
<dbReference type="SMR" id="B2JBI0"/>
<dbReference type="HOGENOM" id="CLU_056160_1_0_3"/>
<dbReference type="RefSeq" id="WP_012413292.1">
    <property type="nucleotide sequence ID" value="NC_010632.1"/>
</dbReference>
<evidence type="ECO:0000313" key="6">
    <source>
        <dbReference type="Proteomes" id="UP000001191"/>
    </source>
</evidence>
<dbReference type="PANTHER" id="PTHR43619">
    <property type="entry name" value="S-ADENOSYL-L-METHIONINE-DEPENDENT METHYLTRANSFERASE YKTD-RELATED"/>
    <property type="match status" value="1"/>
</dbReference>
<geneLocation type="plasmid" evidence="5 6">
    <name>pNPUN02</name>
</geneLocation>
<dbReference type="PhylomeDB" id="B2JBI0"/>
<dbReference type="GO" id="GO:0032259">
    <property type="term" value="P:methylation"/>
    <property type="evidence" value="ECO:0007669"/>
    <property type="project" value="UniProtKB-KW"/>
</dbReference>
<keyword evidence="3 5" id="KW-0808">Transferase</keyword>
<keyword evidence="4" id="KW-0949">S-adenosyl-L-methionine</keyword>
<reference evidence="6" key="1">
    <citation type="submission" date="2008-04" db="EMBL/GenBank/DDBJ databases">
        <title>Complete sequence of plasmid 2 of Nostoc punctiforme ATCC 29133.</title>
        <authorList>
            <consortium name="US DOE Joint Genome Institute"/>
            <person name="Copeland A."/>
            <person name="Lucas S."/>
            <person name="Lapidus A."/>
            <person name="Glavina del Rio T."/>
            <person name="Dalin E."/>
            <person name="Tice H."/>
            <person name="Pitluck S."/>
            <person name="Chain P."/>
            <person name="Malfatti S."/>
            <person name="Shin M."/>
            <person name="Vergez L."/>
            <person name="Schmutz J."/>
            <person name="Larimer F."/>
            <person name="Land M."/>
            <person name="Hauser L."/>
            <person name="Kyrpides N."/>
            <person name="Kim E."/>
            <person name="Meeks J.C."/>
            <person name="Elhai J."/>
            <person name="Campbell E.L."/>
            <person name="Thiel T."/>
            <person name="Longmire J."/>
            <person name="Potts M."/>
            <person name="Atlas R."/>
        </authorList>
    </citation>
    <scope>NUCLEOTIDE SEQUENCE [LARGE SCALE GENOMIC DNA]</scope>
    <source>
        <strain evidence="6">ATCC 29133 / PCC 73102</strain>
        <plasmid evidence="6">Plasmid pNPUN02</plasmid>
    </source>
</reference>
<name>B2JBI0_NOSP7</name>
<dbReference type="SUPFAM" id="SSF53335">
    <property type="entry name" value="S-adenosyl-L-methionine-dependent methyltransferases"/>
    <property type="match status" value="1"/>
</dbReference>
<proteinExistence type="inferred from homology"/>
<comment type="similarity">
    <text evidence="1 4">Belongs to the UPF0677 family.</text>
</comment>
<accession>B2JBI0</accession>
<gene>
    <name evidence="5" type="ordered locus">Npun_BF157</name>
</gene>
<dbReference type="NCBIfam" id="TIGR00027">
    <property type="entry name" value="mthyl_TIGR00027"/>
    <property type="match status" value="1"/>
</dbReference>
<evidence type="ECO:0000256" key="3">
    <source>
        <dbReference type="ARBA" id="ARBA00022679"/>
    </source>
</evidence>
<dbReference type="PANTHER" id="PTHR43619:SF2">
    <property type="entry name" value="S-ADENOSYL-L-METHIONINE-DEPENDENT METHYLTRANSFERASES SUPERFAMILY PROTEIN"/>
    <property type="match status" value="1"/>
</dbReference>
<organism evidence="5 6">
    <name type="scientific">Nostoc punctiforme (strain ATCC 29133 / PCC 73102)</name>
    <dbReference type="NCBI Taxonomy" id="63737"/>
    <lineage>
        <taxon>Bacteria</taxon>
        <taxon>Bacillati</taxon>
        <taxon>Cyanobacteriota</taxon>
        <taxon>Cyanophyceae</taxon>
        <taxon>Nostocales</taxon>
        <taxon>Nostocaceae</taxon>
        <taxon>Nostoc</taxon>
    </lineage>
</organism>
<dbReference type="GO" id="GO:0008168">
    <property type="term" value="F:methyltransferase activity"/>
    <property type="evidence" value="ECO:0007669"/>
    <property type="project" value="UniProtKB-UniRule"/>
</dbReference>
<sequence length="288" mass="33309">MINLAETAYLVAMYRALESERADALFKDPLARVLAGGKGEMFVEVIGEKDKITNAIAIRTYVIDNLILQLVKSKKIDTVINLAAGLDTRPYRLPLSLCASLRWIEVDLPEIIAYKEQLLKDQQPLCWLERVKLDITNLALRKTFFSEINLVARQALVITEGLLSYLHETQVALLATDIYEQSHLNWWLFELESSLALKHYDQVYARKIFDQYFADGNKTLLFAPEQGAEFFQHYNWKVAKSVSAWKELHRLNRGIKFAWLLEIIMKLVANEYWEKNQRQGSIVLLEKS</sequence>
<evidence type="ECO:0000256" key="2">
    <source>
        <dbReference type="ARBA" id="ARBA00022603"/>
    </source>
</evidence>
<dbReference type="EMBL" id="CP001039">
    <property type="protein sequence ID" value="ACC85284.1"/>
    <property type="molecule type" value="Genomic_DNA"/>
</dbReference>
<keyword evidence="6" id="KW-1185">Reference proteome</keyword>
<dbReference type="Gene3D" id="3.40.50.150">
    <property type="entry name" value="Vaccinia Virus protein VP39"/>
    <property type="match status" value="1"/>
</dbReference>
<dbReference type="KEGG" id="npu:Npun_BF157"/>
<comment type="function">
    <text evidence="4">Exhibits S-adenosyl-L-methionine-dependent methyltransferase activity.</text>
</comment>
<evidence type="ECO:0000256" key="1">
    <source>
        <dbReference type="ARBA" id="ARBA00008138"/>
    </source>
</evidence>
<dbReference type="EnsemblBacteria" id="ACC85284">
    <property type="protein sequence ID" value="ACC85284"/>
    <property type="gene ID" value="Npun_BF157"/>
</dbReference>
<dbReference type="EC" id="2.1.1.-" evidence="4"/>